<keyword evidence="1" id="KW-1133">Transmembrane helix</keyword>
<name>A0A2C9V3R2_MANES</name>
<evidence type="ECO:0000256" key="1">
    <source>
        <dbReference type="SAM" id="Phobius"/>
    </source>
</evidence>
<sequence length="78" mass="9272">MKIVSLSRRYLHLWSFLLLFNFTCILTVFCEVDLQISDCLLLLGVCFLLLSMADESLRKRFDETLYMHDIYNLIQFGE</sequence>
<reference evidence="2" key="1">
    <citation type="submission" date="2016-02" db="EMBL/GenBank/DDBJ databases">
        <title>WGS assembly of Manihot esculenta.</title>
        <authorList>
            <person name="Bredeson J.V."/>
            <person name="Prochnik S.E."/>
            <person name="Lyons J.B."/>
            <person name="Schmutz J."/>
            <person name="Grimwood J."/>
            <person name="Vrebalov J."/>
            <person name="Bart R.S."/>
            <person name="Amuge T."/>
            <person name="Ferguson M.E."/>
            <person name="Green R."/>
            <person name="Putnam N."/>
            <person name="Stites J."/>
            <person name="Rounsley S."/>
            <person name="Rokhsar D.S."/>
        </authorList>
    </citation>
    <scope>NUCLEOTIDE SEQUENCE [LARGE SCALE GENOMIC DNA]</scope>
    <source>
        <tissue evidence="2">Leaf</tissue>
    </source>
</reference>
<dbReference type="EMBL" id="CM004396">
    <property type="protein sequence ID" value="OAY39069.1"/>
    <property type="molecule type" value="Genomic_DNA"/>
</dbReference>
<keyword evidence="1" id="KW-0472">Membrane</keyword>
<dbReference type="AlphaFoldDB" id="A0A2C9V3R2"/>
<evidence type="ECO:0000313" key="2">
    <source>
        <dbReference type="EMBL" id="OAY39069.1"/>
    </source>
</evidence>
<feature type="transmembrane region" description="Helical" evidence="1">
    <location>
        <begin position="12"/>
        <end position="29"/>
    </location>
</feature>
<gene>
    <name evidence="2" type="ORF">MANES_10G065000</name>
</gene>
<protein>
    <submittedName>
        <fullName evidence="2">Uncharacterized protein</fullName>
    </submittedName>
</protein>
<accession>A0A2C9V3R2</accession>
<organism evidence="2">
    <name type="scientific">Manihot esculenta</name>
    <name type="common">Cassava</name>
    <name type="synonym">Jatropha manihot</name>
    <dbReference type="NCBI Taxonomy" id="3983"/>
    <lineage>
        <taxon>Eukaryota</taxon>
        <taxon>Viridiplantae</taxon>
        <taxon>Streptophyta</taxon>
        <taxon>Embryophyta</taxon>
        <taxon>Tracheophyta</taxon>
        <taxon>Spermatophyta</taxon>
        <taxon>Magnoliopsida</taxon>
        <taxon>eudicotyledons</taxon>
        <taxon>Gunneridae</taxon>
        <taxon>Pentapetalae</taxon>
        <taxon>rosids</taxon>
        <taxon>fabids</taxon>
        <taxon>Malpighiales</taxon>
        <taxon>Euphorbiaceae</taxon>
        <taxon>Crotonoideae</taxon>
        <taxon>Manihoteae</taxon>
        <taxon>Manihot</taxon>
    </lineage>
</organism>
<keyword evidence="1" id="KW-0812">Transmembrane</keyword>
<proteinExistence type="predicted"/>
<feature type="transmembrane region" description="Helical" evidence="1">
    <location>
        <begin position="35"/>
        <end position="53"/>
    </location>
</feature>